<reference evidence="1 2" key="1">
    <citation type="submission" date="2024-09" db="EMBL/GenBank/DDBJ databases">
        <title>Chromosome-scale assembly of Riccia fluitans.</title>
        <authorList>
            <person name="Paukszto L."/>
            <person name="Sawicki J."/>
            <person name="Karawczyk K."/>
            <person name="Piernik-Szablinska J."/>
            <person name="Szczecinska M."/>
            <person name="Mazdziarz M."/>
        </authorList>
    </citation>
    <scope>NUCLEOTIDE SEQUENCE [LARGE SCALE GENOMIC DNA]</scope>
    <source>
        <strain evidence="1">Rf_01</strain>
        <tissue evidence="1">Aerial parts of the thallus</tissue>
    </source>
</reference>
<accession>A0ABD1XQ65</accession>
<sequence>MLLVAEGVNPTAAMIAGAGNCPNSFFLVVRKSRSGSESFTVTGGGAAHCSPDCHTSGPLGTGSPPMEFRRQLGASVVVLFLPQ</sequence>
<comment type="caution">
    <text evidence="1">The sequence shown here is derived from an EMBL/GenBank/DDBJ whole genome shotgun (WGS) entry which is preliminary data.</text>
</comment>
<evidence type="ECO:0000313" key="1">
    <source>
        <dbReference type="EMBL" id="KAL2611074.1"/>
    </source>
</evidence>
<dbReference type="EMBL" id="JBHFFA010000007">
    <property type="protein sequence ID" value="KAL2611074.1"/>
    <property type="molecule type" value="Genomic_DNA"/>
</dbReference>
<name>A0ABD1XQ65_9MARC</name>
<proteinExistence type="predicted"/>
<protein>
    <submittedName>
        <fullName evidence="1">Uncharacterized protein</fullName>
    </submittedName>
</protein>
<gene>
    <name evidence="1" type="ORF">R1flu_022766</name>
</gene>
<dbReference type="AlphaFoldDB" id="A0ABD1XQ65"/>
<organism evidence="1 2">
    <name type="scientific">Riccia fluitans</name>
    <dbReference type="NCBI Taxonomy" id="41844"/>
    <lineage>
        <taxon>Eukaryota</taxon>
        <taxon>Viridiplantae</taxon>
        <taxon>Streptophyta</taxon>
        <taxon>Embryophyta</taxon>
        <taxon>Marchantiophyta</taxon>
        <taxon>Marchantiopsida</taxon>
        <taxon>Marchantiidae</taxon>
        <taxon>Marchantiales</taxon>
        <taxon>Ricciaceae</taxon>
        <taxon>Riccia</taxon>
    </lineage>
</organism>
<keyword evidence="2" id="KW-1185">Reference proteome</keyword>
<evidence type="ECO:0000313" key="2">
    <source>
        <dbReference type="Proteomes" id="UP001605036"/>
    </source>
</evidence>
<dbReference type="Proteomes" id="UP001605036">
    <property type="component" value="Unassembled WGS sequence"/>
</dbReference>